<dbReference type="AlphaFoldDB" id="A0A8H6TW66"/>
<reference evidence="1" key="1">
    <citation type="submission" date="2020-05" db="EMBL/GenBank/DDBJ databases">
        <title>Mycena genomes resolve the evolution of fungal bioluminescence.</title>
        <authorList>
            <person name="Tsai I.J."/>
        </authorList>
    </citation>
    <scope>NUCLEOTIDE SEQUENCE</scope>
    <source>
        <strain evidence="1">CCC161011</strain>
    </source>
</reference>
<accession>A0A8H6TW66</accession>
<dbReference type="Proteomes" id="UP000620124">
    <property type="component" value="Unassembled WGS sequence"/>
</dbReference>
<evidence type="ECO:0000313" key="1">
    <source>
        <dbReference type="EMBL" id="KAF7324411.1"/>
    </source>
</evidence>
<sequence>MYTGPAVPAFIGPHTALPPAAPPVLVDDEDNNTELIDEREILGEVKLAQMPVHNHPQDPQFLAQYLQIPTLPSLLCRFLYAQTHLDIDVELTNIPLDDCPDLPH</sequence>
<name>A0A8H6TW66_9AGAR</name>
<organism evidence="1 2">
    <name type="scientific">Mycena venus</name>
    <dbReference type="NCBI Taxonomy" id="2733690"/>
    <lineage>
        <taxon>Eukaryota</taxon>
        <taxon>Fungi</taxon>
        <taxon>Dikarya</taxon>
        <taxon>Basidiomycota</taxon>
        <taxon>Agaricomycotina</taxon>
        <taxon>Agaricomycetes</taxon>
        <taxon>Agaricomycetidae</taxon>
        <taxon>Agaricales</taxon>
        <taxon>Marasmiineae</taxon>
        <taxon>Mycenaceae</taxon>
        <taxon>Mycena</taxon>
    </lineage>
</organism>
<evidence type="ECO:0000313" key="2">
    <source>
        <dbReference type="Proteomes" id="UP000620124"/>
    </source>
</evidence>
<protein>
    <submittedName>
        <fullName evidence="1">Uncharacterized protein</fullName>
    </submittedName>
</protein>
<proteinExistence type="predicted"/>
<keyword evidence="2" id="KW-1185">Reference proteome</keyword>
<gene>
    <name evidence="1" type="ORF">MVEN_02643600</name>
</gene>
<dbReference type="EMBL" id="JACAZI010000059">
    <property type="protein sequence ID" value="KAF7324411.1"/>
    <property type="molecule type" value="Genomic_DNA"/>
</dbReference>
<comment type="caution">
    <text evidence="1">The sequence shown here is derived from an EMBL/GenBank/DDBJ whole genome shotgun (WGS) entry which is preliminary data.</text>
</comment>